<organism evidence="4 5">
    <name type="scientific">Chitinimonas arctica</name>
    <dbReference type="NCBI Taxonomy" id="2594795"/>
    <lineage>
        <taxon>Bacteria</taxon>
        <taxon>Pseudomonadati</taxon>
        <taxon>Pseudomonadota</taxon>
        <taxon>Betaproteobacteria</taxon>
        <taxon>Neisseriales</taxon>
        <taxon>Chitinibacteraceae</taxon>
        <taxon>Chitinimonas</taxon>
    </lineage>
</organism>
<dbReference type="OrthoDB" id="8454826at2"/>
<dbReference type="InterPro" id="IPR001638">
    <property type="entry name" value="Solute-binding_3/MltF_N"/>
</dbReference>
<sequence>MRRFAAAFAALLLARAACAEEVGALQPIPIATGEWPPYISTTMQDKGILGGLMNRVMARMGTRPAWVFVSWPRVEQMVQNGEAFAGLPYVPTAQRMQKYHFSSPLIGGRTVLFYHAGDKIRPPLQNVRELAGKTLATPRGYWWDEAMRSAGAVILYSPDEAAALRVLESGRVDFMPQDELVGWYLIQQNSPGRATQFATIAMPFGPEQQSLHLIVSRKYPHAQALLSSFNQALEIIRRDGSMEKALADFHEGVMQK</sequence>
<gene>
    <name evidence="4" type="ORF">FNU76_07315</name>
</gene>
<evidence type="ECO:0000256" key="2">
    <source>
        <dbReference type="SAM" id="SignalP"/>
    </source>
</evidence>
<evidence type="ECO:0000256" key="1">
    <source>
        <dbReference type="ARBA" id="ARBA00022729"/>
    </source>
</evidence>
<feature type="signal peptide" evidence="2">
    <location>
        <begin position="1"/>
        <end position="19"/>
    </location>
</feature>
<feature type="domain" description="Solute-binding protein family 3/N-terminal" evidence="3">
    <location>
        <begin position="27"/>
        <end position="248"/>
    </location>
</feature>
<dbReference type="SUPFAM" id="SSF53850">
    <property type="entry name" value="Periplasmic binding protein-like II"/>
    <property type="match status" value="1"/>
</dbReference>
<dbReference type="PANTHER" id="PTHR35936">
    <property type="entry name" value="MEMBRANE-BOUND LYTIC MUREIN TRANSGLYCOSYLASE F"/>
    <property type="match status" value="1"/>
</dbReference>
<dbReference type="PANTHER" id="PTHR35936:SF25">
    <property type="entry name" value="ABC TRANSPORTER SUBSTRATE-BINDING PROTEIN"/>
    <property type="match status" value="1"/>
</dbReference>
<evidence type="ECO:0000313" key="4">
    <source>
        <dbReference type="EMBL" id="QDQ26181.1"/>
    </source>
</evidence>
<dbReference type="AlphaFoldDB" id="A0A516SDF7"/>
<dbReference type="Pfam" id="PF00497">
    <property type="entry name" value="SBP_bac_3"/>
    <property type="match status" value="1"/>
</dbReference>
<feature type="chain" id="PRO_5021845015" evidence="2">
    <location>
        <begin position="20"/>
        <end position="256"/>
    </location>
</feature>
<protein>
    <submittedName>
        <fullName evidence="4">Amino acid ABC transporter substrate-binding protein</fullName>
    </submittedName>
</protein>
<evidence type="ECO:0000313" key="5">
    <source>
        <dbReference type="Proteomes" id="UP000317550"/>
    </source>
</evidence>
<dbReference type="EMBL" id="CP041730">
    <property type="protein sequence ID" value="QDQ26181.1"/>
    <property type="molecule type" value="Genomic_DNA"/>
</dbReference>
<dbReference type="RefSeq" id="WP_144277580.1">
    <property type="nucleotide sequence ID" value="NZ_CP041730.1"/>
</dbReference>
<keyword evidence="1 2" id="KW-0732">Signal</keyword>
<dbReference type="Proteomes" id="UP000317550">
    <property type="component" value="Chromosome"/>
</dbReference>
<proteinExistence type="predicted"/>
<accession>A0A516SDF7</accession>
<reference evidence="5" key="1">
    <citation type="submission" date="2019-07" db="EMBL/GenBank/DDBJ databases">
        <title>Chitinimonas sp. nov., isolated from Ny-Alesund, arctica soil.</title>
        <authorList>
            <person name="Xu Q."/>
            <person name="Peng F."/>
        </authorList>
    </citation>
    <scope>NUCLEOTIDE SEQUENCE [LARGE SCALE GENOMIC DNA]</scope>
    <source>
        <strain evidence="5">R3-44</strain>
    </source>
</reference>
<dbReference type="SMART" id="SM00062">
    <property type="entry name" value="PBPb"/>
    <property type="match status" value="1"/>
</dbReference>
<evidence type="ECO:0000259" key="3">
    <source>
        <dbReference type="SMART" id="SM00062"/>
    </source>
</evidence>
<keyword evidence="5" id="KW-1185">Reference proteome</keyword>
<dbReference type="KEGG" id="cari:FNU76_07315"/>
<dbReference type="Gene3D" id="3.40.190.10">
    <property type="entry name" value="Periplasmic binding protein-like II"/>
    <property type="match status" value="2"/>
</dbReference>
<name>A0A516SDF7_9NEIS</name>